<name>A0A5B7KGG6_PORTR</name>
<protein>
    <submittedName>
        <fullName evidence="2">Uncharacterized protein</fullName>
    </submittedName>
</protein>
<gene>
    <name evidence="2" type="ORF">E2C01_101676</name>
</gene>
<sequence>MAKGRKEGGGKRRGEVRKKAAVLLHVGRRMGRSGWKWEEEEEEEEEAAWTGWAADRRSQPEVLK</sequence>
<accession>A0A5B7KGG6</accession>
<dbReference type="EMBL" id="VSRR010148301">
    <property type="protein sequence ID" value="MPD05904.1"/>
    <property type="molecule type" value="Genomic_DNA"/>
</dbReference>
<feature type="compositionally biased region" description="Acidic residues" evidence="1">
    <location>
        <begin position="38"/>
        <end position="47"/>
    </location>
</feature>
<keyword evidence="3" id="KW-1185">Reference proteome</keyword>
<evidence type="ECO:0000313" key="3">
    <source>
        <dbReference type="Proteomes" id="UP000324222"/>
    </source>
</evidence>
<reference evidence="2 3" key="1">
    <citation type="submission" date="2019-05" db="EMBL/GenBank/DDBJ databases">
        <title>Another draft genome of Portunus trituberculatus and its Hox gene families provides insights of decapod evolution.</title>
        <authorList>
            <person name="Jeong J.-H."/>
            <person name="Song I."/>
            <person name="Kim S."/>
            <person name="Choi T."/>
            <person name="Kim D."/>
            <person name="Ryu S."/>
            <person name="Kim W."/>
        </authorList>
    </citation>
    <scope>NUCLEOTIDE SEQUENCE [LARGE SCALE GENOMIC DNA]</scope>
    <source>
        <tissue evidence="2">Muscle</tissue>
    </source>
</reference>
<feature type="compositionally biased region" description="Basic and acidic residues" evidence="1">
    <location>
        <begin position="54"/>
        <end position="64"/>
    </location>
</feature>
<evidence type="ECO:0000313" key="2">
    <source>
        <dbReference type="EMBL" id="MPD05904.1"/>
    </source>
</evidence>
<dbReference type="Proteomes" id="UP000324222">
    <property type="component" value="Unassembled WGS sequence"/>
</dbReference>
<organism evidence="2 3">
    <name type="scientific">Portunus trituberculatus</name>
    <name type="common">Swimming crab</name>
    <name type="synonym">Neptunus trituberculatus</name>
    <dbReference type="NCBI Taxonomy" id="210409"/>
    <lineage>
        <taxon>Eukaryota</taxon>
        <taxon>Metazoa</taxon>
        <taxon>Ecdysozoa</taxon>
        <taxon>Arthropoda</taxon>
        <taxon>Crustacea</taxon>
        <taxon>Multicrustacea</taxon>
        <taxon>Malacostraca</taxon>
        <taxon>Eumalacostraca</taxon>
        <taxon>Eucarida</taxon>
        <taxon>Decapoda</taxon>
        <taxon>Pleocyemata</taxon>
        <taxon>Brachyura</taxon>
        <taxon>Eubrachyura</taxon>
        <taxon>Portunoidea</taxon>
        <taxon>Portunidae</taxon>
        <taxon>Portuninae</taxon>
        <taxon>Portunus</taxon>
    </lineage>
</organism>
<proteinExistence type="predicted"/>
<dbReference type="AlphaFoldDB" id="A0A5B7KGG6"/>
<evidence type="ECO:0000256" key="1">
    <source>
        <dbReference type="SAM" id="MobiDB-lite"/>
    </source>
</evidence>
<comment type="caution">
    <text evidence="2">The sequence shown here is derived from an EMBL/GenBank/DDBJ whole genome shotgun (WGS) entry which is preliminary data.</text>
</comment>
<feature type="region of interest" description="Disordered" evidence="1">
    <location>
        <begin position="35"/>
        <end position="64"/>
    </location>
</feature>